<dbReference type="InterPro" id="IPR009075">
    <property type="entry name" value="AcylCo_DH/oxidase_C"/>
</dbReference>
<reference evidence="5" key="1">
    <citation type="submission" date="2018-05" db="EMBL/GenBank/DDBJ databases">
        <authorList>
            <person name="Lanie J.A."/>
            <person name="Ng W.-L."/>
            <person name="Kazmierczak K.M."/>
            <person name="Andrzejewski T.M."/>
            <person name="Davidsen T.M."/>
            <person name="Wayne K.J."/>
            <person name="Tettelin H."/>
            <person name="Glass J.I."/>
            <person name="Rusch D."/>
            <person name="Podicherti R."/>
            <person name="Tsui H.-C.T."/>
            <person name="Winkler M.E."/>
        </authorList>
    </citation>
    <scope>NUCLEOTIDE SEQUENCE</scope>
</reference>
<dbReference type="EMBL" id="UINC01149931">
    <property type="protein sequence ID" value="SVD42696.1"/>
    <property type="molecule type" value="Genomic_DNA"/>
</dbReference>
<gene>
    <name evidence="5" type="ORF">METZ01_LOCUS395550</name>
</gene>
<dbReference type="Pfam" id="PF00441">
    <property type="entry name" value="Acyl-CoA_dh_1"/>
    <property type="match status" value="1"/>
</dbReference>
<keyword evidence="1" id="KW-0285">Flavoprotein</keyword>
<evidence type="ECO:0000259" key="4">
    <source>
        <dbReference type="Pfam" id="PF00441"/>
    </source>
</evidence>
<dbReference type="AlphaFoldDB" id="A0A382V819"/>
<evidence type="ECO:0000256" key="2">
    <source>
        <dbReference type="ARBA" id="ARBA00022827"/>
    </source>
</evidence>
<proteinExistence type="predicted"/>
<evidence type="ECO:0000313" key="5">
    <source>
        <dbReference type="EMBL" id="SVD42696.1"/>
    </source>
</evidence>
<dbReference type="SUPFAM" id="SSF47203">
    <property type="entry name" value="Acyl-CoA dehydrogenase C-terminal domain-like"/>
    <property type="match status" value="1"/>
</dbReference>
<feature type="non-terminal residue" evidence="5">
    <location>
        <position position="1"/>
    </location>
</feature>
<evidence type="ECO:0000256" key="1">
    <source>
        <dbReference type="ARBA" id="ARBA00022630"/>
    </source>
</evidence>
<keyword evidence="2" id="KW-0274">FAD</keyword>
<sequence length="256" mass="26444">TCDEWLGRAAEGSAVLTAGSPADTSSGTLVLAGDRADLVVLAVDGAVHAVQAASVSGQPVESLDGARRLREVTVEVSDGTLVSDDPAAVTALWDRGAWAAAAQAIGVAQRLLDLTVAYVAEREQFGRPVGVNQAVKHHCSNVAIAVEFARPMVQTAAWALANGRAPEATIPPGATGAAGPSTLVSMAKAMASDAVDLACRSALQCHGAIGYTVEHDLQLWLKRGWALSASWGDAHRHRRRIAVDLGMIAGSRTSVI</sequence>
<dbReference type="Gene3D" id="1.20.140.10">
    <property type="entry name" value="Butyryl-CoA Dehydrogenase, subunit A, domain 3"/>
    <property type="match status" value="1"/>
</dbReference>
<dbReference type="GO" id="GO:0003995">
    <property type="term" value="F:acyl-CoA dehydrogenase activity"/>
    <property type="evidence" value="ECO:0007669"/>
    <property type="project" value="TreeGrafter"/>
</dbReference>
<dbReference type="PANTHER" id="PTHR43884:SF20">
    <property type="entry name" value="ACYL-COA DEHYDROGENASE FADE28"/>
    <property type="match status" value="1"/>
</dbReference>
<protein>
    <recommendedName>
        <fullName evidence="4">Acyl-CoA dehydrogenase/oxidase C-terminal domain-containing protein</fullName>
    </recommendedName>
</protein>
<name>A0A382V819_9ZZZZ</name>
<keyword evidence="3" id="KW-0560">Oxidoreductase</keyword>
<accession>A0A382V819</accession>
<evidence type="ECO:0000256" key="3">
    <source>
        <dbReference type="ARBA" id="ARBA00023002"/>
    </source>
</evidence>
<dbReference type="InterPro" id="IPR036250">
    <property type="entry name" value="AcylCo_DH-like_C"/>
</dbReference>
<organism evidence="5">
    <name type="scientific">marine metagenome</name>
    <dbReference type="NCBI Taxonomy" id="408172"/>
    <lineage>
        <taxon>unclassified sequences</taxon>
        <taxon>metagenomes</taxon>
        <taxon>ecological metagenomes</taxon>
    </lineage>
</organism>
<feature type="domain" description="Acyl-CoA dehydrogenase/oxidase C-terminal" evidence="4">
    <location>
        <begin position="94"/>
        <end position="242"/>
    </location>
</feature>
<dbReference type="PANTHER" id="PTHR43884">
    <property type="entry name" value="ACYL-COA DEHYDROGENASE"/>
    <property type="match status" value="1"/>
</dbReference>